<dbReference type="PRINTS" id="PR00394">
    <property type="entry name" value="RHSPROTEIN"/>
</dbReference>
<dbReference type="PANTHER" id="PTHR32305">
    <property type="match status" value="1"/>
</dbReference>
<dbReference type="InterPro" id="IPR031325">
    <property type="entry name" value="RHS_repeat"/>
</dbReference>
<proteinExistence type="predicted"/>
<gene>
    <name evidence="4" type="ORF">EKH80_01660</name>
</gene>
<dbReference type="InterPro" id="IPR006530">
    <property type="entry name" value="YD"/>
</dbReference>
<dbReference type="NCBIfam" id="TIGR03696">
    <property type="entry name" value="Rhs_assc_core"/>
    <property type="match status" value="1"/>
</dbReference>
<keyword evidence="2" id="KW-0472">Membrane</keyword>
<feature type="domain" description="Teneurin-like YD-shell" evidence="3">
    <location>
        <begin position="290"/>
        <end position="556"/>
    </location>
</feature>
<dbReference type="Proteomes" id="UP000274358">
    <property type="component" value="Unassembled WGS sequence"/>
</dbReference>
<name>A0A3S0WYT0_9GAMM</name>
<evidence type="ECO:0000256" key="2">
    <source>
        <dbReference type="SAM" id="Phobius"/>
    </source>
</evidence>
<dbReference type="OrthoDB" id="9816400at2"/>
<evidence type="ECO:0000313" key="4">
    <source>
        <dbReference type="EMBL" id="RUL79923.1"/>
    </source>
</evidence>
<dbReference type="Pfam" id="PF25023">
    <property type="entry name" value="TEN_YD-shell"/>
    <property type="match status" value="1"/>
</dbReference>
<feature type="transmembrane region" description="Helical" evidence="2">
    <location>
        <begin position="38"/>
        <end position="56"/>
    </location>
</feature>
<sequence length="691" mass="74066">MKQGQAVNGSAGVNATTSTKLGQLTDIGARVMRARKPLASLMLGVAMAIVAAPVAAQTANTKTTYAYDALDRLTQITDPSGLNTTYQYDGLSDETKLISPDMGVAAKTYDAAGNVLTALDANGNIVSYTYDAQDRRLSASYADTTQNITYTYDEPNTVTGCASSYPIGHLTRIVENAVTTVFCYNAQGLVIQKSQTVSGHTDVTSYTRSLGGKILSIVHPSGNQVTYGYDTDGHVSGVTATTPSGTTTLVSNATYLPFGPVSGYTLGNGQAITRTYDANYRMIDLVSPAFTLHVARDAMGDITATGNSPGANPATETYSYDPLYRLTVITEANGSALESVTYNQTGDRLSKTGNGLATGTYSYSPNTHQLIATGNAARSVDANGNTTAINQAGSTYGFGYNARNRMAVAQLNRGTIATYSNNANDERVAKTSNGSTERYNYDEDSQLLSEYGATNREYAYLNNIPIANLDTQGTLTSIAYVTADQLSTPRAIADSNGTTVWVWAYQGNAWGEQQPTGNGYTYNLRFPGQYFDQETGLNYNVNRDYDANTGRYIQSDPFGMFGGQGSTFAYVAGSPLGDVDPLGLMANQADSGLTSDQIAERSRERKEYSAVCKSPIPPTGDKCKDAEANLARLQRCLSLREAFSQKWFDDQESGHMIEIANTRQAIARLEQWIAENCKNCKCKTSDCSGNG</sequence>
<dbReference type="Gene3D" id="2.180.10.10">
    <property type="entry name" value="RHS repeat-associated core"/>
    <property type="match status" value="2"/>
</dbReference>
<evidence type="ECO:0000259" key="3">
    <source>
        <dbReference type="Pfam" id="PF25023"/>
    </source>
</evidence>
<reference evidence="4 5" key="1">
    <citation type="submission" date="2018-12" db="EMBL/GenBank/DDBJ databases">
        <title>Dyella dinghuensis sp. nov. DHOA06 and Dyella choica sp. nov. 4M-K27, isolated from forest soil.</title>
        <authorList>
            <person name="Qiu L.-H."/>
            <person name="Gao Z.-H."/>
        </authorList>
    </citation>
    <scope>NUCLEOTIDE SEQUENCE [LARGE SCALE GENOMIC DNA]</scope>
    <source>
        <strain evidence="4 5">4M-K27</strain>
    </source>
</reference>
<dbReference type="RefSeq" id="WP_126682974.1">
    <property type="nucleotide sequence ID" value="NZ_RYYV01000001.1"/>
</dbReference>
<protein>
    <recommendedName>
        <fullName evidence="3">Teneurin-like YD-shell domain-containing protein</fullName>
    </recommendedName>
</protein>
<dbReference type="InterPro" id="IPR022385">
    <property type="entry name" value="Rhs_assc_core"/>
</dbReference>
<keyword evidence="2" id="KW-0812">Transmembrane</keyword>
<dbReference type="EMBL" id="RYYV01000001">
    <property type="protein sequence ID" value="RUL79923.1"/>
    <property type="molecule type" value="Genomic_DNA"/>
</dbReference>
<dbReference type="PANTHER" id="PTHR32305:SF15">
    <property type="entry name" value="PROTEIN RHSA-RELATED"/>
    <property type="match status" value="1"/>
</dbReference>
<organism evidence="4 5">
    <name type="scientific">Dyella choica</name>
    <dbReference type="NCBI Taxonomy" id="1927959"/>
    <lineage>
        <taxon>Bacteria</taxon>
        <taxon>Pseudomonadati</taxon>
        <taxon>Pseudomonadota</taxon>
        <taxon>Gammaproteobacteria</taxon>
        <taxon>Lysobacterales</taxon>
        <taxon>Rhodanobacteraceae</taxon>
        <taxon>Dyella</taxon>
    </lineage>
</organism>
<dbReference type="InterPro" id="IPR050708">
    <property type="entry name" value="T6SS_VgrG/RHS"/>
</dbReference>
<keyword evidence="5" id="KW-1185">Reference proteome</keyword>
<evidence type="ECO:0000256" key="1">
    <source>
        <dbReference type="ARBA" id="ARBA00022737"/>
    </source>
</evidence>
<keyword evidence="2" id="KW-1133">Transmembrane helix</keyword>
<comment type="caution">
    <text evidence="4">The sequence shown here is derived from an EMBL/GenBank/DDBJ whole genome shotgun (WGS) entry which is preliminary data.</text>
</comment>
<dbReference type="InterPro" id="IPR056823">
    <property type="entry name" value="TEN-like_YD-shell"/>
</dbReference>
<evidence type="ECO:0000313" key="5">
    <source>
        <dbReference type="Proteomes" id="UP000274358"/>
    </source>
</evidence>
<accession>A0A3S0WYT0</accession>
<keyword evidence="1" id="KW-0677">Repeat</keyword>
<dbReference type="Pfam" id="PF05593">
    <property type="entry name" value="RHS_repeat"/>
    <property type="match status" value="3"/>
</dbReference>
<dbReference type="NCBIfam" id="TIGR01643">
    <property type="entry name" value="YD_repeat_2x"/>
    <property type="match status" value="3"/>
</dbReference>
<dbReference type="AlphaFoldDB" id="A0A3S0WYT0"/>